<dbReference type="InterPro" id="IPR015814">
    <property type="entry name" value="Pgluconate_DH_NAD-bd_C"/>
</dbReference>
<dbReference type="SUPFAM" id="SSF51735">
    <property type="entry name" value="NAD(P)-binding Rossmann-fold domains"/>
    <property type="match status" value="1"/>
</dbReference>
<evidence type="ECO:0000313" key="4">
    <source>
        <dbReference type="Proteomes" id="UP000438476"/>
    </source>
</evidence>
<accession>A0A6I4T8V0</accession>
<comment type="caution">
    <text evidence="3">The sequence shown here is derived from an EMBL/GenBank/DDBJ whole genome shotgun (WGS) entry which is preliminary data.</text>
</comment>
<evidence type="ECO:0000259" key="1">
    <source>
        <dbReference type="Pfam" id="PF03446"/>
    </source>
</evidence>
<dbReference type="Gene3D" id="1.10.1040.10">
    <property type="entry name" value="N-(1-d-carboxylethyl)-l-norvaline Dehydrogenase, domain 2"/>
    <property type="match status" value="1"/>
</dbReference>
<feature type="domain" description="Phosphogluconate dehydrogenase NAD-binding putative C-terminal" evidence="2">
    <location>
        <begin position="202"/>
        <end position="269"/>
    </location>
</feature>
<dbReference type="InterPro" id="IPR036291">
    <property type="entry name" value="NAD(P)-bd_dom_sf"/>
</dbReference>
<dbReference type="InterPro" id="IPR013328">
    <property type="entry name" value="6PGD_dom2"/>
</dbReference>
<evidence type="ECO:0000313" key="3">
    <source>
        <dbReference type="EMBL" id="MXO66185.1"/>
    </source>
</evidence>
<protein>
    <submittedName>
        <fullName evidence="3">DUF1932 domain-containing protein</fullName>
    </submittedName>
</protein>
<dbReference type="AlphaFoldDB" id="A0A6I4T8V0"/>
<keyword evidence="4" id="KW-1185">Reference proteome</keyword>
<dbReference type="OrthoDB" id="1271986at2"/>
<dbReference type="EMBL" id="WTYT01000004">
    <property type="protein sequence ID" value="MXO66185.1"/>
    <property type="molecule type" value="Genomic_DNA"/>
</dbReference>
<dbReference type="InterPro" id="IPR008927">
    <property type="entry name" value="6-PGluconate_DH-like_C_sf"/>
</dbReference>
<feature type="domain" description="6-phosphogluconate dehydrogenase NADP-binding" evidence="1">
    <location>
        <begin position="17"/>
        <end position="155"/>
    </location>
</feature>
<dbReference type="InterPro" id="IPR006115">
    <property type="entry name" value="6PGDH_NADP-bd"/>
</dbReference>
<gene>
    <name evidence="3" type="ORF">GRI91_10495</name>
</gene>
<organism evidence="3 4">
    <name type="scientific">Altericroceibacterium endophyticum</name>
    <dbReference type="NCBI Taxonomy" id="1808508"/>
    <lineage>
        <taxon>Bacteria</taxon>
        <taxon>Pseudomonadati</taxon>
        <taxon>Pseudomonadota</taxon>
        <taxon>Alphaproteobacteria</taxon>
        <taxon>Sphingomonadales</taxon>
        <taxon>Erythrobacteraceae</taxon>
        <taxon>Altericroceibacterium</taxon>
    </lineage>
</organism>
<dbReference type="Pfam" id="PF09130">
    <property type="entry name" value="DUF1932"/>
    <property type="match status" value="1"/>
</dbReference>
<sequence length="290" mass="30400">MPPKRAAIEGKATNMTTIAIIGAGAMGSGIAARLSENDCRVLTNLDRRSEASRQRAAQAGMEDVPLEALAEAELILSIIPPVEAGEVADRLTPLLSGPNAPLFCDANAIAPETAKDLAARISGMGGAMVDGGIIGAPPRADYDGPRLYVSGGEAGHLAKLGDYGLDVRVLDGPIGAASALKMCYGGINKGIIGLTTALLLAAERHGAGPDLRKEFGISQQHLLESSRRTIPQMYPKAYRWDGEMAEISSFLSKDDPAAAKIWEGLAEFFTDRAAAHEDGVELAALEQLLK</sequence>
<reference evidence="3 4" key="1">
    <citation type="submission" date="2019-12" db="EMBL/GenBank/DDBJ databases">
        <title>Genomic-based taxomic classification of the family Erythrobacteraceae.</title>
        <authorList>
            <person name="Xu L."/>
        </authorList>
    </citation>
    <scope>NUCLEOTIDE SEQUENCE [LARGE SCALE GENOMIC DNA]</scope>
    <source>
        <strain evidence="3 4">LMG 29518</strain>
    </source>
</reference>
<proteinExistence type="predicted"/>
<dbReference type="GO" id="GO:0050661">
    <property type="term" value="F:NADP binding"/>
    <property type="evidence" value="ECO:0007669"/>
    <property type="project" value="InterPro"/>
</dbReference>
<dbReference type="Gene3D" id="3.40.50.720">
    <property type="entry name" value="NAD(P)-binding Rossmann-like Domain"/>
    <property type="match status" value="1"/>
</dbReference>
<evidence type="ECO:0000259" key="2">
    <source>
        <dbReference type="Pfam" id="PF09130"/>
    </source>
</evidence>
<dbReference type="Pfam" id="PF03446">
    <property type="entry name" value="NAD_binding_2"/>
    <property type="match status" value="1"/>
</dbReference>
<dbReference type="Proteomes" id="UP000438476">
    <property type="component" value="Unassembled WGS sequence"/>
</dbReference>
<name>A0A6I4T8V0_9SPHN</name>
<dbReference type="SUPFAM" id="SSF48179">
    <property type="entry name" value="6-phosphogluconate dehydrogenase C-terminal domain-like"/>
    <property type="match status" value="1"/>
</dbReference>